<feature type="region of interest" description="Disordered" evidence="9">
    <location>
        <begin position="1082"/>
        <end position="1225"/>
    </location>
</feature>
<accession>C3ZD20</accession>
<proteinExistence type="predicted"/>
<sequence>MIRRNGFLATRALLYTGILSSTETERKIELEGNIFRCQVLQKALDFVFCTYVVLYILYMMSAVGTRGSRGGHRDRASSAKTQTQPGGKGAQVSPPERLPKQPQATSEQMRIAQMISDTSTEDPQWQEKIQQVRDVTGRGLDEATVALHDCDGDANRAINMLLEGEQDQGEWETAGKKKSRGAPSTQRGLDSGPPGKENREEYRRGRNRDDRDGSSSRGRGPPRMARGGGRGGSRPRENGMAEDKEGSRDRGGRGRGDRRNRGDRDGDRRPGRFGHMNGPSRPGRGGFGRPRHDGPKIGTFNPDEIKTEKTSDIWPNTESGTWNPDQIETQEDWGADGDWTGDLSESKVFTPSAPVANPEPIRSTPYQGERIDLAKLLNPNGGSTGSAETNGPQSYGPMGDNMNKLGAAPSQGLHQVDFLRQLQQGSSSLGMTSLGTSLGTSIGSSMPSMTFSQQQNQAPESQTRPNQLPPSLQQVIQPPSSAAPGSSQPPVQPPLSSVQPALSSVPQPLSSAQVGPRQAKPPRRKMPPPSKVGKSANLKCVLLGRFGCNWEDVGNVHHVPDVLLKCRNVQIPESAVEMPGGSMYSVDSLDIQFGAMDFGSESTSTALDFGFGTDGTSSLLGTSSLGVSTSGGSRLTATNTDTTYGSGFVGSGVNEQSLQSIMSTGSTTTTQTTQPAVETPSPRSAYQSPHHTPQKDTSKGIQVTGPEPIPFPSSQMEGKTGPLVGSQRSQPSGMDALGSNKSEPSLSSLPPPPGVATSASQLSSHQAVSSGLSGSSYAPHSTTSHSSAHHSYRDTSGSHTNSIQGSAINSNKLGAGLKDSSAYDSQLSNQPSLDHMSHSMAGSHTTGGSTSVQSSTVQSTGSTGLTSALGLTTTGSVTSTTAPSLKGSLGTTGKAPPNLPPGVGLLHNQYLIGPGTAGMLPAYHQPIYSFEDMQVLQSRMPMAGYAYDMQFQPPTTLTGRDGTLPAYSGTDSKFTRGEASSPIPSSVAGQQQQQQSTHHGQTQAFLNPAAGIPPGYNYSMPFYHGVAGIAPTGFNYGPAMFMAPATKQHGAGTATTQFQQPGGYGQPGTHGYGTGYDDLTQTQDFTKSGYPSGTQTGSKGTVGSTGKGSVSSGTSAGSDLNMYGKTHQSFDKQGFPAGTPPPFNLPLATGGQGGPLNPAAATGYPHTAFMTPMMPHHTQHHSQIPHHLLQQDGQGGTSQRSQPSGSQPKGPSSKSAYGSTYWGAN</sequence>
<feature type="compositionally biased region" description="Polar residues" evidence="9">
    <location>
        <begin position="502"/>
        <end position="513"/>
    </location>
</feature>
<feature type="compositionally biased region" description="Polar residues" evidence="9">
    <location>
        <begin position="681"/>
        <end position="691"/>
    </location>
</feature>
<dbReference type="GO" id="GO:0005634">
    <property type="term" value="C:nucleus"/>
    <property type="evidence" value="ECO:0007669"/>
    <property type="project" value="UniProtKB-SubCell"/>
</dbReference>
<keyword evidence="5" id="KW-0488">Methylation</keyword>
<dbReference type="Gene3D" id="1.10.8.10">
    <property type="entry name" value="DNA helicase RuvA subunit, C-terminal domain"/>
    <property type="match status" value="1"/>
</dbReference>
<gene>
    <name evidence="11" type="ORF">BRAFLDRAFT_125234</name>
</gene>
<dbReference type="GO" id="GO:0061484">
    <property type="term" value="P:hematopoietic stem cell homeostasis"/>
    <property type="evidence" value="ECO:0007669"/>
    <property type="project" value="UniProtKB-ARBA"/>
</dbReference>
<feature type="compositionally biased region" description="Low complexity" evidence="9">
    <location>
        <begin position="775"/>
        <end position="786"/>
    </location>
</feature>
<feature type="transmembrane region" description="Helical" evidence="10">
    <location>
        <begin position="43"/>
        <end position="63"/>
    </location>
</feature>
<feature type="region of interest" description="Disordered" evidence="9">
    <location>
        <begin position="66"/>
        <end position="109"/>
    </location>
</feature>
<feature type="compositionally biased region" description="Polar residues" evidence="9">
    <location>
        <begin position="1082"/>
        <end position="1091"/>
    </location>
</feature>
<keyword evidence="6" id="KW-0963">Cytoplasm</keyword>
<dbReference type="InParanoid" id="C3ZD20"/>
<evidence type="ECO:0000256" key="1">
    <source>
        <dbReference type="ARBA" id="ARBA00004123"/>
    </source>
</evidence>
<evidence type="ECO:0000256" key="9">
    <source>
        <dbReference type="SAM" id="MobiDB-lite"/>
    </source>
</evidence>
<feature type="compositionally biased region" description="Low complexity" evidence="9">
    <location>
        <begin position="1197"/>
        <end position="1215"/>
    </location>
</feature>
<feature type="compositionally biased region" description="Low complexity" evidence="9">
    <location>
        <begin position="989"/>
        <end position="1001"/>
    </location>
</feature>
<evidence type="ECO:0000313" key="11">
    <source>
        <dbReference type="EMBL" id="EEN49531.1"/>
    </source>
</evidence>
<keyword evidence="10" id="KW-0472">Membrane</keyword>
<feature type="compositionally biased region" description="Low complexity" evidence="9">
    <location>
        <begin position="1092"/>
        <end position="1118"/>
    </location>
</feature>
<name>C3ZD20_BRAFL</name>
<dbReference type="CDD" id="cd14277">
    <property type="entry name" value="UBA_UBP2_like"/>
    <property type="match status" value="1"/>
</dbReference>
<dbReference type="EMBL" id="GG666611">
    <property type="protein sequence ID" value="EEN49531.1"/>
    <property type="molecule type" value="Genomic_DNA"/>
</dbReference>
<keyword evidence="10" id="KW-0812">Transmembrane</keyword>
<feature type="region of interest" description="Disordered" evidence="9">
    <location>
        <begin position="662"/>
        <end position="896"/>
    </location>
</feature>
<dbReference type="InterPro" id="IPR009060">
    <property type="entry name" value="UBA-like_sf"/>
</dbReference>
<dbReference type="eggNOG" id="ENOG502QPRH">
    <property type="taxonomic scope" value="Eukaryota"/>
</dbReference>
<evidence type="ECO:0000256" key="3">
    <source>
        <dbReference type="ARBA" id="ARBA00004496"/>
    </source>
</evidence>
<evidence type="ECO:0000256" key="2">
    <source>
        <dbReference type="ARBA" id="ARBA00004286"/>
    </source>
</evidence>
<dbReference type="STRING" id="7739.C3ZD20"/>
<dbReference type="GO" id="GO:0005694">
    <property type="term" value="C:chromosome"/>
    <property type="evidence" value="ECO:0007669"/>
    <property type="project" value="UniProtKB-SubCell"/>
</dbReference>
<evidence type="ECO:0008006" key="12">
    <source>
        <dbReference type="Google" id="ProtNLM"/>
    </source>
</evidence>
<feature type="compositionally biased region" description="Low complexity" evidence="9">
    <location>
        <begin position="625"/>
        <end position="636"/>
    </location>
</feature>
<feature type="region of interest" description="Disordered" evidence="9">
    <location>
        <begin position="166"/>
        <end position="409"/>
    </location>
</feature>
<reference evidence="11" key="1">
    <citation type="journal article" date="2008" name="Nature">
        <title>The amphioxus genome and the evolution of the chordate karyotype.</title>
        <authorList>
            <consortium name="US DOE Joint Genome Institute (JGI-PGF)"/>
            <person name="Putnam N.H."/>
            <person name="Butts T."/>
            <person name="Ferrier D.E.K."/>
            <person name="Furlong R.F."/>
            <person name="Hellsten U."/>
            <person name="Kawashima T."/>
            <person name="Robinson-Rechavi M."/>
            <person name="Shoguchi E."/>
            <person name="Terry A."/>
            <person name="Yu J.-K."/>
            <person name="Benito-Gutierrez E.L."/>
            <person name="Dubchak I."/>
            <person name="Garcia-Fernandez J."/>
            <person name="Gibson-Brown J.J."/>
            <person name="Grigoriev I.V."/>
            <person name="Horton A.C."/>
            <person name="de Jong P.J."/>
            <person name="Jurka J."/>
            <person name="Kapitonov V.V."/>
            <person name="Kohara Y."/>
            <person name="Kuroki Y."/>
            <person name="Lindquist E."/>
            <person name="Lucas S."/>
            <person name="Osoegawa K."/>
            <person name="Pennacchio L.A."/>
            <person name="Salamov A.A."/>
            <person name="Satou Y."/>
            <person name="Sauka-Spengler T."/>
            <person name="Schmutz J."/>
            <person name="Shin-I T."/>
            <person name="Toyoda A."/>
            <person name="Bronner-Fraser M."/>
            <person name="Fujiyama A."/>
            <person name="Holland L.Z."/>
            <person name="Holland P.W.H."/>
            <person name="Satoh N."/>
            <person name="Rokhsar D.S."/>
        </authorList>
    </citation>
    <scope>NUCLEOTIDE SEQUENCE [LARGE SCALE GENOMIC DNA]</scope>
    <source>
        <strain evidence="11">S238N-H82</strain>
        <tissue evidence="11">Testes</tissue>
    </source>
</reference>
<feature type="compositionally biased region" description="Polar residues" evidence="9">
    <location>
        <begin position="446"/>
        <end position="476"/>
    </location>
</feature>
<evidence type="ECO:0000256" key="4">
    <source>
        <dbReference type="ARBA" id="ARBA00022454"/>
    </source>
</evidence>
<evidence type="ECO:0000256" key="8">
    <source>
        <dbReference type="ARBA" id="ARBA00023242"/>
    </source>
</evidence>
<feature type="compositionally biased region" description="Basic and acidic residues" evidence="9">
    <location>
        <begin position="196"/>
        <end position="214"/>
    </location>
</feature>
<feature type="compositionally biased region" description="Polar residues" evidence="9">
    <location>
        <begin position="822"/>
        <end position="832"/>
    </location>
</feature>
<evidence type="ECO:0000256" key="10">
    <source>
        <dbReference type="SAM" id="Phobius"/>
    </source>
</evidence>
<dbReference type="GO" id="GO:0005737">
    <property type="term" value="C:cytoplasm"/>
    <property type="evidence" value="ECO:0007669"/>
    <property type="project" value="UniProtKB-SubCell"/>
</dbReference>
<feature type="compositionally biased region" description="Polar residues" evidence="9">
    <location>
        <begin position="313"/>
        <end position="327"/>
    </location>
</feature>
<dbReference type="FunFam" id="1.10.8.10:FF:000004">
    <property type="entry name" value="ubiquitin-associated protein 2-like isoform X1"/>
    <property type="match status" value="1"/>
</dbReference>
<feature type="compositionally biased region" description="Low complexity" evidence="9">
    <location>
        <begin position="477"/>
        <end position="501"/>
    </location>
</feature>
<dbReference type="PANTHER" id="PTHR16308:SF13">
    <property type="entry name" value="PROTEIN LINGERER"/>
    <property type="match status" value="1"/>
</dbReference>
<feature type="region of interest" description="Disordered" evidence="9">
    <location>
        <begin position="625"/>
        <end position="645"/>
    </location>
</feature>
<evidence type="ECO:0000256" key="6">
    <source>
        <dbReference type="ARBA" id="ARBA00022490"/>
    </source>
</evidence>
<feature type="compositionally biased region" description="Low complexity" evidence="9">
    <location>
        <begin position="663"/>
        <end position="674"/>
    </location>
</feature>
<feature type="compositionally biased region" description="Low complexity" evidence="9">
    <location>
        <begin position="215"/>
        <end position="225"/>
    </location>
</feature>
<dbReference type="Pfam" id="PF12478">
    <property type="entry name" value="UBAP2-Lig"/>
    <property type="match status" value="1"/>
</dbReference>
<evidence type="ECO:0000256" key="7">
    <source>
        <dbReference type="ARBA" id="ARBA00022553"/>
    </source>
</evidence>
<evidence type="ECO:0000256" key="5">
    <source>
        <dbReference type="ARBA" id="ARBA00022481"/>
    </source>
</evidence>
<feature type="compositionally biased region" description="Low complexity" evidence="9">
    <location>
        <begin position="428"/>
        <end position="445"/>
    </location>
</feature>
<organism>
    <name type="scientific">Branchiostoma floridae</name>
    <name type="common">Florida lancelet</name>
    <name type="synonym">Amphioxus</name>
    <dbReference type="NCBI Taxonomy" id="7739"/>
    <lineage>
        <taxon>Eukaryota</taxon>
        <taxon>Metazoa</taxon>
        <taxon>Chordata</taxon>
        <taxon>Cephalochordata</taxon>
        <taxon>Leptocardii</taxon>
        <taxon>Amphioxiformes</taxon>
        <taxon>Branchiostomatidae</taxon>
        <taxon>Branchiostoma</taxon>
    </lineage>
</organism>
<comment type="subcellular location">
    <subcellularLocation>
        <location evidence="2">Chromosome</location>
    </subcellularLocation>
    <subcellularLocation>
        <location evidence="3">Cytoplasm</location>
    </subcellularLocation>
    <subcellularLocation>
        <location evidence="1">Nucleus</location>
    </subcellularLocation>
</comment>
<keyword evidence="10" id="KW-1133">Transmembrane helix</keyword>
<dbReference type="SUPFAM" id="SSF46934">
    <property type="entry name" value="UBA-like"/>
    <property type="match status" value="1"/>
</dbReference>
<feature type="compositionally biased region" description="Polar residues" evidence="9">
    <location>
        <begin position="757"/>
        <end position="774"/>
    </location>
</feature>
<feature type="region of interest" description="Disordered" evidence="9">
    <location>
        <begin position="959"/>
        <end position="1001"/>
    </location>
</feature>
<keyword evidence="7" id="KW-0597">Phosphoprotein</keyword>
<feature type="region of interest" description="Disordered" evidence="9">
    <location>
        <begin position="428"/>
        <end position="534"/>
    </location>
</feature>
<protein>
    <recommendedName>
        <fullName evidence="12">UBA domain-containing protein</fullName>
    </recommendedName>
</protein>
<dbReference type="InterPro" id="IPR022166">
    <property type="entry name" value="UBAP2/Lig"/>
</dbReference>
<dbReference type="AlphaFoldDB" id="C3ZD20"/>
<feature type="compositionally biased region" description="Basic and acidic residues" evidence="9">
    <location>
        <begin position="234"/>
        <end position="270"/>
    </location>
</feature>
<feature type="compositionally biased region" description="Polar residues" evidence="9">
    <location>
        <begin position="794"/>
        <end position="812"/>
    </location>
</feature>
<feature type="compositionally biased region" description="Low complexity" evidence="9">
    <location>
        <begin position="838"/>
        <end position="881"/>
    </location>
</feature>
<dbReference type="InterPro" id="IPR051833">
    <property type="entry name" value="TC-DDR_regulator"/>
</dbReference>
<dbReference type="PANTHER" id="PTHR16308">
    <property type="entry name" value="UBIQUITIN ASSOCIATED PROTEIN 2-LIKE/LINGERER"/>
    <property type="match status" value="1"/>
</dbReference>
<keyword evidence="8" id="KW-0539">Nucleus</keyword>
<keyword evidence="4" id="KW-0158">Chromosome</keyword>